<name>A0A9W8UPD7_AKAMU</name>
<dbReference type="InterPro" id="IPR021867">
    <property type="entry name" value="Bmt2/SAMTOR"/>
</dbReference>
<dbReference type="PANTHER" id="PTHR21008">
    <property type="entry name" value="S-ADENOSYLMETHIONINE SENSOR UPSTREAM OF MTORC1-RELATED"/>
    <property type="match status" value="1"/>
</dbReference>
<evidence type="ECO:0000256" key="3">
    <source>
        <dbReference type="ARBA" id="ARBA00022691"/>
    </source>
</evidence>
<dbReference type="EMBL" id="JAJHUN010000005">
    <property type="protein sequence ID" value="KAJ4159302.1"/>
    <property type="molecule type" value="Genomic_DNA"/>
</dbReference>
<dbReference type="PANTHER" id="PTHR21008:SF1">
    <property type="entry name" value="25S RRNA (ADENINE(2142)-N(1))-METHYLTRANSFERASE"/>
    <property type="match status" value="1"/>
</dbReference>
<dbReference type="GeneID" id="80895368"/>
<keyword evidence="2 4" id="KW-0808">Transferase</keyword>
<protein>
    <recommendedName>
        <fullName evidence="4">25S rRNA adenine-N(1) methyltransferase</fullName>
        <ecNumber evidence="4">2.1.1.-</ecNumber>
    </recommendedName>
</protein>
<proteinExistence type="inferred from homology"/>
<feature type="binding site" evidence="4">
    <location>
        <position position="195"/>
    </location>
    <ligand>
        <name>S-adenosyl-L-methionine</name>
        <dbReference type="ChEBI" id="CHEBI:59789"/>
    </ligand>
</feature>
<dbReference type="Proteomes" id="UP001144673">
    <property type="component" value="Unassembled WGS sequence"/>
</dbReference>
<feature type="binding site" evidence="4">
    <location>
        <position position="175"/>
    </location>
    <ligand>
        <name>S-adenosyl-L-methionine</name>
        <dbReference type="ChEBI" id="CHEBI:59789"/>
    </ligand>
</feature>
<dbReference type="GO" id="GO:0016433">
    <property type="term" value="F:rRNA (adenine) methyltransferase activity"/>
    <property type="evidence" value="ECO:0007669"/>
    <property type="project" value="UniProtKB-UniRule"/>
</dbReference>
<organism evidence="5 6">
    <name type="scientific">Akanthomyces muscarius</name>
    <name type="common">Entomopathogenic fungus</name>
    <name type="synonym">Lecanicillium muscarium</name>
    <dbReference type="NCBI Taxonomy" id="2231603"/>
    <lineage>
        <taxon>Eukaryota</taxon>
        <taxon>Fungi</taxon>
        <taxon>Dikarya</taxon>
        <taxon>Ascomycota</taxon>
        <taxon>Pezizomycotina</taxon>
        <taxon>Sordariomycetes</taxon>
        <taxon>Hypocreomycetidae</taxon>
        <taxon>Hypocreales</taxon>
        <taxon>Cordycipitaceae</taxon>
        <taxon>Akanthomyces</taxon>
    </lineage>
</organism>
<comment type="function">
    <text evidence="4">S-adenosyl-L-methionine-dependent methyltransferase that specifically methylates the N(1) position of an adenine present in helix 65 in 25S rRNA.</text>
</comment>
<dbReference type="KEGG" id="amus:LMH87_008209"/>
<dbReference type="EC" id="2.1.1.-" evidence="4"/>
<keyword evidence="4" id="KW-0539">Nucleus</keyword>
<dbReference type="RefSeq" id="XP_056057301.1">
    <property type="nucleotide sequence ID" value="XM_056195738.1"/>
</dbReference>
<keyword evidence="6" id="KW-1185">Reference proteome</keyword>
<evidence type="ECO:0000313" key="6">
    <source>
        <dbReference type="Proteomes" id="UP001144673"/>
    </source>
</evidence>
<dbReference type="AlphaFoldDB" id="A0A9W8UPD7"/>
<comment type="subcellular location">
    <subcellularLocation>
        <location evidence="4">Nucleus</location>
        <location evidence="4">Nucleolus</location>
    </subcellularLocation>
</comment>
<reference evidence="5" key="1">
    <citation type="journal article" date="2023" name="Access Microbiol">
        <title>De-novo genome assembly for Akanthomyces muscarius, a biocontrol agent of insect agricultural pests.</title>
        <authorList>
            <person name="Erdos Z."/>
            <person name="Studholme D.J."/>
            <person name="Raymond B."/>
            <person name="Sharma M."/>
        </authorList>
    </citation>
    <scope>NUCLEOTIDE SEQUENCE</scope>
    <source>
        <strain evidence="5">Ve6</strain>
    </source>
</reference>
<dbReference type="GO" id="GO:0005730">
    <property type="term" value="C:nucleolus"/>
    <property type="evidence" value="ECO:0007669"/>
    <property type="project" value="UniProtKB-SubCell"/>
</dbReference>
<dbReference type="Pfam" id="PF11968">
    <property type="entry name" value="Bmt2"/>
    <property type="match status" value="1"/>
</dbReference>
<evidence type="ECO:0000256" key="1">
    <source>
        <dbReference type="ARBA" id="ARBA00022603"/>
    </source>
</evidence>
<comment type="caution">
    <text evidence="5">The sequence shown here is derived from an EMBL/GenBank/DDBJ whole genome shotgun (WGS) entry which is preliminary data.</text>
</comment>
<dbReference type="HAMAP" id="MF_03044">
    <property type="entry name" value="BMT2"/>
    <property type="match status" value="1"/>
</dbReference>
<sequence length="344" mass="39192">MYPLVLRLAPRSDVEKFRLTRQTHRDCCWPRAYLDRYFYTYLKVKGVILNLEDVNTSLLLAMVARKKGLKSLRAGRPPLTRPPGTMSRKASRTLINKHHQLDKQKRQAASKGDKAAEKAIAAEIESLGGISLYQQASLQGQSTERGGDTSKLLLEWLPVEELRVADHKLRLLEVGALSTKNACSLSGLFESVHIDLNSQEPGIIQQDFMDRPLPKDDTERFDVLSLSLVLNFVPDAALRGEMLKRTLEFLRGTQANKEAGNEHLFPCLFMVLPRSCLENSRYFTESKFESIMHMLGYSMMRRKMTQKLAYSLWRKAGEANITKTPKKETNPGRTRNNFVITLQH</sequence>
<evidence type="ECO:0000313" key="5">
    <source>
        <dbReference type="EMBL" id="KAJ4159302.1"/>
    </source>
</evidence>
<accession>A0A9W8UPD7</accession>
<gene>
    <name evidence="5" type="ORF">LMH87_008209</name>
</gene>
<keyword evidence="1 4" id="KW-0489">Methyltransferase</keyword>
<keyword evidence="3 4" id="KW-0949">S-adenosyl-L-methionine</keyword>
<evidence type="ECO:0000256" key="2">
    <source>
        <dbReference type="ARBA" id="ARBA00022679"/>
    </source>
</evidence>
<comment type="similarity">
    <text evidence="4">Belongs to the BMT2 family.</text>
</comment>
<evidence type="ECO:0000256" key="4">
    <source>
        <dbReference type="HAMAP-Rule" id="MF_03044"/>
    </source>
</evidence>